<dbReference type="GO" id="GO:0004789">
    <property type="term" value="F:thiamine-phosphate diphosphorylase activity"/>
    <property type="evidence" value="ECO:0007669"/>
    <property type="project" value="UniProtKB-UniRule"/>
</dbReference>
<keyword evidence="5 9" id="KW-0784">Thiamine biosynthesis</keyword>
<dbReference type="Gene3D" id="3.20.20.70">
    <property type="entry name" value="Aldolase class I"/>
    <property type="match status" value="1"/>
</dbReference>
<evidence type="ECO:0000256" key="5">
    <source>
        <dbReference type="ARBA" id="ARBA00022977"/>
    </source>
</evidence>
<comment type="catalytic activity">
    <reaction evidence="8 9 10">
        <text>2-[(2R,5Z)-2-carboxy-4-methylthiazol-5(2H)-ylidene]ethyl phosphate + 4-amino-2-methyl-5-(diphosphooxymethyl)pyrimidine + 2 H(+) = thiamine phosphate + CO2 + diphosphate</text>
        <dbReference type="Rhea" id="RHEA:47844"/>
        <dbReference type="ChEBI" id="CHEBI:15378"/>
        <dbReference type="ChEBI" id="CHEBI:16526"/>
        <dbReference type="ChEBI" id="CHEBI:33019"/>
        <dbReference type="ChEBI" id="CHEBI:37575"/>
        <dbReference type="ChEBI" id="CHEBI:57841"/>
        <dbReference type="ChEBI" id="CHEBI:62899"/>
        <dbReference type="EC" id="2.5.1.3"/>
    </reaction>
</comment>
<dbReference type="InterPro" id="IPR036206">
    <property type="entry name" value="ThiamineP_synth_sf"/>
</dbReference>
<dbReference type="STRING" id="1168289.GCA_000259075_00769"/>
<dbReference type="CDD" id="cd00564">
    <property type="entry name" value="TMP_TenI"/>
    <property type="match status" value="1"/>
</dbReference>
<keyword evidence="3 9" id="KW-0479">Metal-binding</keyword>
<organism evidence="13 14">
    <name type="scientific">Marinilabilia salmonicolor</name>
    <dbReference type="NCBI Taxonomy" id="989"/>
    <lineage>
        <taxon>Bacteria</taxon>
        <taxon>Pseudomonadati</taxon>
        <taxon>Bacteroidota</taxon>
        <taxon>Bacteroidia</taxon>
        <taxon>Marinilabiliales</taxon>
        <taxon>Marinilabiliaceae</taxon>
        <taxon>Marinilabilia</taxon>
    </lineage>
</organism>
<comment type="cofactor">
    <cofactor evidence="9">
        <name>Mg(2+)</name>
        <dbReference type="ChEBI" id="CHEBI:18420"/>
    </cofactor>
    <text evidence="9">Binds 1 Mg(2+) ion per subunit.</text>
</comment>
<comment type="similarity">
    <text evidence="9 10">Belongs to the thiamine-phosphate synthase family.</text>
</comment>
<comment type="caution">
    <text evidence="13">The sequence shown here is derived from an EMBL/GenBank/DDBJ whole genome shotgun (WGS) entry which is preliminary data.</text>
</comment>
<proteinExistence type="inferred from homology"/>
<dbReference type="PANTHER" id="PTHR20857:SF15">
    <property type="entry name" value="THIAMINE-PHOSPHATE SYNTHASE"/>
    <property type="match status" value="1"/>
</dbReference>
<comment type="function">
    <text evidence="9">Condenses 4-methyl-5-(beta-hydroxyethyl)thiazole monophosphate (THZ-P) and 2-methyl-4-amino-5-hydroxymethyl pyrimidine pyrophosphate (HMP-PP) to form thiamine monophosphate (TMP).</text>
</comment>
<feature type="binding site" evidence="9">
    <location>
        <position position="137"/>
    </location>
    <ligand>
        <name>4-amino-2-methyl-5-(diphosphooxymethyl)pyrimidine</name>
        <dbReference type="ChEBI" id="CHEBI:57841"/>
    </ligand>
</feature>
<feature type="binding site" evidence="9">
    <location>
        <position position="71"/>
    </location>
    <ligand>
        <name>Mg(2+)</name>
        <dbReference type="ChEBI" id="CHEBI:18420"/>
    </ligand>
</feature>
<feature type="binding site" evidence="9">
    <location>
        <position position="70"/>
    </location>
    <ligand>
        <name>4-amino-2-methyl-5-(diphosphooxymethyl)pyrimidine</name>
        <dbReference type="ChEBI" id="CHEBI:57841"/>
    </ligand>
</feature>
<evidence type="ECO:0000256" key="1">
    <source>
        <dbReference type="ARBA" id="ARBA00005165"/>
    </source>
</evidence>
<feature type="domain" description="Thiamine phosphate synthase/TenI" evidence="12">
    <location>
        <begin position="22"/>
        <end position="187"/>
    </location>
</feature>
<dbReference type="SUPFAM" id="SSF51391">
    <property type="entry name" value="Thiamin phosphate synthase"/>
    <property type="match status" value="1"/>
</dbReference>
<evidence type="ECO:0000256" key="3">
    <source>
        <dbReference type="ARBA" id="ARBA00022723"/>
    </source>
</evidence>
<feature type="binding site" evidence="9">
    <location>
        <position position="165"/>
    </location>
    <ligand>
        <name>2-[(2R,5Z)-2-carboxy-4-methylthiazol-5(2H)-ylidene]ethyl phosphate</name>
        <dbReference type="ChEBI" id="CHEBI:62899"/>
    </ligand>
</feature>
<name>A0A2T0XPW5_9BACT</name>
<dbReference type="HAMAP" id="MF_00097">
    <property type="entry name" value="TMP_synthase"/>
    <property type="match status" value="1"/>
</dbReference>
<evidence type="ECO:0000256" key="8">
    <source>
        <dbReference type="ARBA" id="ARBA00047883"/>
    </source>
</evidence>
<keyword evidence="2 9" id="KW-0808">Transferase</keyword>
<keyword evidence="4 9" id="KW-0460">Magnesium</keyword>
<protein>
    <recommendedName>
        <fullName evidence="9">Thiamine-phosphate synthase</fullName>
        <shortName evidence="9">TP synthase</shortName>
        <shortName evidence="9">TPS</shortName>
        <ecNumber evidence="9">2.5.1.3</ecNumber>
    </recommendedName>
    <alternativeName>
        <fullName evidence="9">Thiamine-phosphate pyrophosphorylase</fullName>
        <shortName evidence="9">TMP pyrophosphorylase</shortName>
        <shortName evidence="9">TMP-PPase</shortName>
    </alternativeName>
</protein>
<dbReference type="EMBL" id="QPIZ01000019">
    <property type="protein sequence ID" value="RCW31098.1"/>
    <property type="molecule type" value="Genomic_DNA"/>
</dbReference>
<keyword evidence="14" id="KW-1185">Reference proteome</keyword>
<dbReference type="GO" id="GO:0009228">
    <property type="term" value="P:thiamine biosynthetic process"/>
    <property type="evidence" value="ECO:0007669"/>
    <property type="project" value="UniProtKB-KW"/>
</dbReference>
<dbReference type="AlphaFoldDB" id="A0A2T0XPW5"/>
<comment type="caution">
    <text evidence="9">Lacks conserved residue(s) required for the propagation of feature annotation.</text>
</comment>
<evidence type="ECO:0000313" key="14">
    <source>
        <dbReference type="Proteomes" id="UP000252733"/>
    </source>
</evidence>
<feature type="binding site" evidence="9">
    <location>
        <position position="90"/>
    </location>
    <ligand>
        <name>Mg(2+)</name>
        <dbReference type="ChEBI" id="CHEBI:18420"/>
    </ligand>
</feature>
<comment type="pathway">
    <text evidence="1 9 11">Cofactor biosynthesis; thiamine diphosphate biosynthesis; thiamine phosphate from 4-amino-2-methyl-5-diphosphomethylpyrimidine and 4-methyl-5-(2-phosphoethyl)-thiazole: step 1/1.</text>
</comment>
<dbReference type="UniPathway" id="UPA00060">
    <property type="reaction ID" value="UER00141"/>
</dbReference>
<dbReference type="EC" id="2.5.1.3" evidence="9"/>
<dbReference type="NCBIfam" id="TIGR00693">
    <property type="entry name" value="thiE"/>
    <property type="match status" value="1"/>
</dbReference>
<dbReference type="OrthoDB" id="9812206at2"/>
<accession>A0A2T0XPW5</accession>
<dbReference type="RefSeq" id="WP_106152472.1">
    <property type="nucleotide sequence ID" value="NZ_QPIZ01000019.1"/>
</dbReference>
<evidence type="ECO:0000256" key="7">
    <source>
        <dbReference type="ARBA" id="ARBA00047851"/>
    </source>
</evidence>
<evidence type="ECO:0000256" key="10">
    <source>
        <dbReference type="RuleBase" id="RU003826"/>
    </source>
</evidence>
<comment type="catalytic activity">
    <reaction evidence="7 9 10">
        <text>2-(2-carboxy-4-methylthiazol-5-yl)ethyl phosphate + 4-amino-2-methyl-5-(diphosphooxymethyl)pyrimidine + 2 H(+) = thiamine phosphate + CO2 + diphosphate</text>
        <dbReference type="Rhea" id="RHEA:47848"/>
        <dbReference type="ChEBI" id="CHEBI:15378"/>
        <dbReference type="ChEBI" id="CHEBI:16526"/>
        <dbReference type="ChEBI" id="CHEBI:33019"/>
        <dbReference type="ChEBI" id="CHEBI:37575"/>
        <dbReference type="ChEBI" id="CHEBI:57841"/>
        <dbReference type="ChEBI" id="CHEBI:62890"/>
        <dbReference type="EC" id="2.5.1.3"/>
    </reaction>
</comment>
<dbReference type="InterPro" id="IPR013785">
    <property type="entry name" value="Aldolase_TIM"/>
</dbReference>
<dbReference type="InterPro" id="IPR022998">
    <property type="entry name" value="ThiamineP_synth_TenI"/>
</dbReference>
<evidence type="ECO:0000259" key="12">
    <source>
        <dbReference type="Pfam" id="PF02581"/>
    </source>
</evidence>
<comment type="catalytic activity">
    <reaction evidence="6 9 10">
        <text>4-methyl-5-(2-phosphooxyethyl)-thiazole + 4-amino-2-methyl-5-(diphosphooxymethyl)pyrimidine + H(+) = thiamine phosphate + diphosphate</text>
        <dbReference type="Rhea" id="RHEA:22328"/>
        <dbReference type="ChEBI" id="CHEBI:15378"/>
        <dbReference type="ChEBI" id="CHEBI:33019"/>
        <dbReference type="ChEBI" id="CHEBI:37575"/>
        <dbReference type="ChEBI" id="CHEBI:57841"/>
        <dbReference type="ChEBI" id="CHEBI:58296"/>
        <dbReference type="EC" id="2.5.1.3"/>
    </reaction>
</comment>
<dbReference type="PANTHER" id="PTHR20857">
    <property type="entry name" value="THIAMINE-PHOSPHATE PYROPHOSPHORYLASE"/>
    <property type="match status" value="1"/>
</dbReference>
<evidence type="ECO:0000313" key="13">
    <source>
        <dbReference type="EMBL" id="RCW31098.1"/>
    </source>
</evidence>
<dbReference type="Proteomes" id="UP000252733">
    <property type="component" value="Unassembled WGS sequence"/>
</dbReference>
<sequence>MQDSNIQDPGVYIIITRPILPYTTIAEKCVENNISMMQLREKHLPDRELLKIARDLRAVTRSTNTRLVINDRPDIARLCNADFLHLGQDDLTPEDARKIVGDIKIGLSTHSLDQARKALEQKPDYIGFGPVYPTNAKANPDPPVGTKHLSEVLKLANVPVIAIGGIFPENLDEVLETGARNIAMVRHFMQTKNFEGRIKELQKRLQSAF</sequence>
<evidence type="ECO:0000256" key="2">
    <source>
        <dbReference type="ARBA" id="ARBA00022679"/>
    </source>
</evidence>
<evidence type="ECO:0000256" key="6">
    <source>
        <dbReference type="ARBA" id="ARBA00047334"/>
    </source>
</evidence>
<dbReference type="GO" id="GO:0005737">
    <property type="term" value="C:cytoplasm"/>
    <property type="evidence" value="ECO:0007669"/>
    <property type="project" value="TreeGrafter"/>
</dbReference>
<dbReference type="GO" id="GO:0009229">
    <property type="term" value="P:thiamine diphosphate biosynthetic process"/>
    <property type="evidence" value="ECO:0007669"/>
    <property type="project" value="UniProtKB-UniRule"/>
</dbReference>
<dbReference type="GO" id="GO:0000287">
    <property type="term" value="F:magnesium ion binding"/>
    <property type="evidence" value="ECO:0007669"/>
    <property type="project" value="UniProtKB-UniRule"/>
</dbReference>
<evidence type="ECO:0000256" key="4">
    <source>
        <dbReference type="ARBA" id="ARBA00022842"/>
    </source>
</evidence>
<feature type="binding site" evidence="9">
    <location>
        <position position="108"/>
    </location>
    <ligand>
        <name>4-amino-2-methyl-5-(diphosphooxymethyl)pyrimidine</name>
        <dbReference type="ChEBI" id="CHEBI:57841"/>
    </ligand>
</feature>
<dbReference type="InterPro" id="IPR034291">
    <property type="entry name" value="TMP_synthase"/>
</dbReference>
<reference evidence="13 14" key="1">
    <citation type="submission" date="2018-07" db="EMBL/GenBank/DDBJ databases">
        <title>Freshwater and sediment microbial communities from various areas in North America, analyzing microbe dynamics in response to fracking.</title>
        <authorList>
            <person name="Lamendella R."/>
        </authorList>
    </citation>
    <scope>NUCLEOTIDE SEQUENCE [LARGE SCALE GENOMIC DNA]</scope>
    <source>
        <strain evidence="13 14">160A</strain>
    </source>
</reference>
<feature type="binding site" evidence="9">
    <location>
        <begin position="38"/>
        <end position="42"/>
    </location>
    <ligand>
        <name>4-amino-2-methyl-5-(diphosphooxymethyl)pyrimidine</name>
        <dbReference type="ChEBI" id="CHEBI:57841"/>
    </ligand>
</feature>
<evidence type="ECO:0000256" key="11">
    <source>
        <dbReference type="RuleBase" id="RU004253"/>
    </source>
</evidence>
<gene>
    <name evidence="9" type="primary">thiE</name>
    <name evidence="13" type="ORF">DFO77_11965</name>
</gene>
<evidence type="ECO:0000256" key="9">
    <source>
        <dbReference type="HAMAP-Rule" id="MF_00097"/>
    </source>
</evidence>
<dbReference type="Pfam" id="PF02581">
    <property type="entry name" value="TMP-TENI"/>
    <property type="match status" value="1"/>
</dbReference>